<dbReference type="EMBL" id="SDMP01000012">
    <property type="protein sequence ID" value="RYR25239.1"/>
    <property type="molecule type" value="Genomic_DNA"/>
</dbReference>
<evidence type="ECO:0000256" key="3">
    <source>
        <dbReference type="ARBA" id="ARBA00022771"/>
    </source>
</evidence>
<keyword evidence="2 6" id="KW-0479">Metal-binding</keyword>
<comment type="subcellular location">
    <subcellularLocation>
        <location evidence="6">Nucleus</location>
    </subcellularLocation>
</comment>
<protein>
    <recommendedName>
        <fullName evidence="6">Protein FAR1-RELATED SEQUENCE</fullName>
    </recommendedName>
</protein>
<keyword evidence="3 5" id="KW-0863">Zinc-finger</keyword>
<keyword evidence="4 6" id="KW-0862">Zinc</keyword>
<evidence type="ECO:0000313" key="10">
    <source>
        <dbReference type="Proteomes" id="UP000289738"/>
    </source>
</evidence>
<dbReference type="PANTHER" id="PTHR31669:SF283">
    <property type="entry name" value="PROTEIN FAR1-RELATED SEQUENCE"/>
    <property type="match status" value="1"/>
</dbReference>
<dbReference type="InterPro" id="IPR007527">
    <property type="entry name" value="Znf_SWIM"/>
</dbReference>
<evidence type="ECO:0000259" key="8">
    <source>
        <dbReference type="PROSITE" id="PS50966"/>
    </source>
</evidence>
<comment type="caution">
    <text evidence="9">The sequence shown here is derived from an EMBL/GenBank/DDBJ whole genome shotgun (WGS) entry which is preliminary data.</text>
</comment>
<dbReference type="GO" id="GO:0008270">
    <property type="term" value="F:zinc ion binding"/>
    <property type="evidence" value="ECO:0007669"/>
    <property type="project" value="UniProtKB-UniRule"/>
</dbReference>
<dbReference type="GO" id="GO:0005634">
    <property type="term" value="C:nucleus"/>
    <property type="evidence" value="ECO:0007669"/>
    <property type="project" value="UniProtKB-SubCell"/>
</dbReference>
<sequence length="544" mass="63340">MNESTSNHLNDWNLDDSSETHQFDETSCVVDEKFVPKVGMIFKTLEEAAKFYKHYSKLAGFSTKIRNTTRDGDKIKNQLITNPSAGLNCPARIYVHIIKNVVILNHSHPCCPDQAEMLKQHRELSMFVRRTIETHAEAGIRPSKTYQSFVAVAGSHRELGFIEKYVRSYITREMHLTETETISSQSMVSEATACTVFGSPDLIVSVWYAELYEDRHIWIPVYLDHHFWAGMRSTQRNESMHSFFNKFITRNSSLRQFVKQYDNCLTKREFDAADFHTVIPCATKSAIEEQFQCVYTHEKFREVQAQFRGKLNCITRSMHSTLGFTTYEVIKQVSNSTFNKFVVTYDAVSQDVKCHCLLFESRGILCRHSLSVLSFERVDNVTPKYILERWSKNIKRRHTHIKSSQDEPLLEPRIKRFDELVFRSHNICEFVSESEELTKILHRSFDKVMAEMEEYQRRRKGKSLLTHEEATLSNVNDLQSPLRVKTRGRPKNRLGSKLKKKDLKCYEEKEKDSSKRDSGSSIQSSSTLYNTPDMKLSKRGLYKF</sequence>
<dbReference type="InterPro" id="IPR031052">
    <property type="entry name" value="FHY3/FAR1"/>
</dbReference>
<reference evidence="9 10" key="1">
    <citation type="submission" date="2019-01" db="EMBL/GenBank/DDBJ databases">
        <title>Sequencing of cultivated peanut Arachis hypogaea provides insights into genome evolution and oil improvement.</title>
        <authorList>
            <person name="Chen X."/>
        </authorList>
    </citation>
    <scope>NUCLEOTIDE SEQUENCE [LARGE SCALE GENOMIC DNA]</scope>
    <source>
        <strain evidence="10">cv. Fuhuasheng</strain>
        <tissue evidence="9">Leaves</tissue>
    </source>
</reference>
<comment type="similarity">
    <text evidence="1 6">Belongs to the FHY3/FAR1 family.</text>
</comment>
<feature type="compositionally biased region" description="Basic and acidic residues" evidence="7">
    <location>
        <begin position="503"/>
        <end position="518"/>
    </location>
</feature>
<dbReference type="InterPro" id="IPR006564">
    <property type="entry name" value="Znf_PMZ"/>
</dbReference>
<evidence type="ECO:0000256" key="6">
    <source>
        <dbReference type="RuleBase" id="RU367018"/>
    </source>
</evidence>
<comment type="function">
    <text evidence="6">Putative transcription activator involved in regulating light control of development.</text>
</comment>
<dbReference type="PANTHER" id="PTHR31669">
    <property type="entry name" value="PROTEIN FAR1-RELATED SEQUENCE 10-RELATED"/>
    <property type="match status" value="1"/>
</dbReference>
<dbReference type="Proteomes" id="UP000289738">
    <property type="component" value="Chromosome B02"/>
</dbReference>
<evidence type="ECO:0000256" key="7">
    <source>
        <dbReference type="SAM" id="MobiDB-lite"/>
    </source>
</evidence>
<feature type="compositionally biased region" description="Basic residues" evidence="7">
    <location>
        <begin position="484"/>
        <end position="502"/>
    </location>
</feature>
<proteinExistence type="inferred from homology"/>
<evidence type="ECO:0000256" key="5">
    <source>
        <dbReference type="PROSITE-ProRule" id="PRU00325"/>
    </source>
</evidence>
<feature type="domain" description="SWIM-type" evidence="8">
    <location>
        <begin position="341"/>
        <end position="377"/>
    </location>
</feature>
<evidence type="ECO:0000256" key="1">
    <source>
        <dbReference type="ARBA" id="ARBA00005889"/>
    </source>
</evidence>
<dbReference type="PROSITE" id="PS50966">
    <property type="entry name" value="ZF_SWIM"/>
    <property type="match status" value="1"/>
</dbReference>
<evidence type="ECO:0000256" key="2">
    <source>
        <dbReference type="ARBA" id="ARBA00022723"/>
    </source>
</evidence>
<feature type="region of interest" description="Disordered" evidence="7">
    <location>
        <begin position="483"/>
        <end position="544"/>
    </location>
</feature>
<keyword evidence="6" id="KW-0539">Nucleus</keyword>
<dbReference type="GO" id="GO:0006355">
    <property type="term" value="P:regulation of DNA-templated transcription"/>
    <property type="evidence" value="ECO:0007669"/>
    <property type="project" value="UniProtKB-UniRule"/>
</dbReference>
<evidence type="ECO:0000256" key="4">
    <source>
        <dbReference type="ARBA" id="ARBA00022833"/>
    </source>
</evidence>
<feature type="compositionally biased region" description="Polar residues" evidence="7">
    <location>
        <begin position="519"/>
        <end position="530"/>
    </location>
</feature>
<name>A0A445AFM3_ARAHY</name>
<evidence type="ECO:0000313" key="9">
    <source>
        <dbReference type="EMBL" id="RYR25239.1"/>
    </source>
</evidence>
<keyword evidence="10" id="KW-1185">Reference proteome</keyword>
<accession>A0A445AFM3</accession>
<organism evidence="9 10">
    <name type="scientific">Arachis hypogaea</name>
    <name type="common">Peanut</name>
    <dbReference type="NCBI Taxonomy" id="3818"/>
    <lineage>
        <taxon>Eukaryota</taxon>
        <taxon>Viridiplantae</taxon>
        <taxon>Streptophyta</taxon>
        <taxon>Embryophyta</taxon>
        <taxon>Tracheophyta</taxon>
        <taxon>Spermatophyta</taxon>
        <taxon>Magnoliopsida</taxon>
        <taxon>eudicotyledons</taxon>
        <taxon>Gunneridae</taxon>
        <taxon>Pentapetalae</taxon>
        <taxon>rosids</taxon>
        <taxon>fabids</taxon>
        <taxon>Fabales</taxon>
        <taxon>Fabaceae</taxon>
        <taxon>Papilionoideae</taxon>
        <taxon>50 kb inversion clade</taxon>
        <taxon>dalbergioids sensu lato</taxon>
        <taxon>Dalbergieae</taxon>
        <taxon>Pterocarpus clade</taxon>
        <taxon>Arachis</taxon>
    </lineage>
</organism>
<gene>
    <name evidence="9" type="ORF">Ahy_B02g058904</name>
</gene>
<dbReference type="AlphaFoldDB" id="A0A445AFM3"/>
<dbReference type="SMART" id="SM00575">
    <property type="entry name" value="ZnF_PMZ"/>
    <property type="match status" value="1"/>
</dbReference>